<reference evidence="7 8" key="1">
    <citation type="journal article" date="2012" name="BMC Genomics">
        <title>Comparative genomics of the white-rot fungi, Phanerochaete carnosa and P. chrysosporium, to elucidate the genetic basis of the distinct wood types they colonize.</title>
        <authorList>
            <person name="Suzuki H."/>
            <person name="MacDonald J."/>
            <person name="Syed K."/>
            <person name="Salamov A."/>
            <person name="Hori C."/>
            <person name="Aerts A."/>
            <person name="Henrissat B."/>
            <person name="Wiebenga A."/>
            <person name="vanKuyk P.A."/>
            <person name="Barry K."/>
            <person name="Lindquist E."/>
            <person name="LaButti K."/>
            <person name="Lapidus A."/>
            <person name="Lucas S."/>
            <person name="Coutinho P."/>
            <person name="Gong Y."/>
            <person name="Samejima M."/>
            <person name="Mahadevan R."/>
            <person name="Abou-Zaid M."/>
            <person name="de Vries R.P."/>
            <person name="Igarashi K."/>
            <person name="Yadav J.S."/>
            <person name="Grigoriev I.V."/>
            <person name="Master E.R."/>
        </authorList>
    </citation>
    <scope>NUCLEOTIDE SEQUENCE [LARGE SCALE GENOMIC DNA]</scope>
    <source>
        <strain evidence="7 8">HHB-10118-sp</strain>
    </source>
</reference>
<dbReference type="HOGENOM" id="CLU_009665_19_5_1"/>
<gene>
    <name evidence="7" type="ORF">PHACADRAFT_145505</name>
</gene>
<dbReference type="InParanoid" id="K5W4V0"/>
<dbReference type="OrthoDB" id="47494at2759"/>
<keyword evidence="8" id="KW-1185">Reference proteome</keyword>
<feature type="domain" description="FAD-binding" evidence="6">
    <location>
        <begin position="4"/>
        <end position="322"/>
    </location>
</feature>
<accession>K5W4V0</accession>
<dbReference type="SUPFAM" id="SSF51905">
    <property type="entry name" value="FAD/NAD(P)-binding domain"/>
    <property type="match status" value="1"/>
</dbReference>
<organism evidence="7 8">
    <name type="scientific">Phanerochaete carnosa (strain HHB-10118-sp)</name>
    <name type="common">White-rot fungus</name>
    <name type="synonym">Peniophora carnosa</name>
    <dbReference type="NCBI Taxonomy" id="650164"/>
    <lineage>
        <taxon>Eukaryota</taxon>
        <taxon>Fungi</taxon>
        <taxon>Dikarya</taxon>
        <taxon>Basidiomycota</taxon>
        <taxon>Agaricomycotina</taxon>
        <taxon>Agaricomycetes</taxon>
        <taxon>Polyporales</taxon>
        <taxon>Phanerochaetaceae</taxon>
        <taxon>Phanerochaete</taxon>
    </lineage>
</organism>
<evidence type="ECO:0000256" key="2">
    <source>
        <dbReference type="ARBA" id="ARBA00022630"/>
    </source>
</evidence>
<dbReference type="Gene3D" id="3.50.50.60">
    <property type="entry name" value="FAD/NAD(P)-binding domain"/>
    <property type="match status" value="1"/>
</dbReference>
<dbReference type="KEGG" id="pco:PHACADRAFT_145505"/>
<dbReference type="InterPro" id="IPR002938">
    <property type="entry name" value="FAD-bd"/>
</dbReference>
<evidence type="ECO:0000259" key="6">
    <source>
        <dbReference type="Pfam" id="PF01494"/>
    </source>
</evidence>
<evidence type="ECO:0000256" key="1">
    <source>
        <dbReference type="ARBA" id="ARBA00007992"/>
    </source>
</evidence>
<dbReference type="Proteomes" id="UP000008370">
    <property type="component" value="Unassembled WGS sequence"/>
</dbReference>
<comment type="similarity">
    <text evidence="1">Belongs to the paxM FAD-dependent monooxygenase family.</text>
</comment>
<evidence type="ECO:0000313" key="8">
    <source>
        <dbReference type="Proteomes" id="UP000008370"/>
    </source>
</evidence>
<name>K5W4V0_PHACS</name>
<evidence type="ECO:0000256" key="5">
    <source>
        <dbReference type="ARBA" id="ARBA00023033"/>
    </source>
</evidence>
<dbReference type="PANTHER" id="PTHR13789">
    <property type="entry name" value="MONOOXYGENASE"/>
    <property type="match status" value="1"/>
</dbReference>
<dbReference type="RefSeq" id="XP_007396676.1">
    <property type="nucleotide sequence ID" value="XM_007396614.1"/>
</dbReference>
<dbReference type="InterPro" id="IPR036188">
    <property type="entry name" value="FAD/NAD-bd_sf"/>
</dbReference>
<proteinExistence type="inferred from homology"/>
<keyword evidence="4" id="KW-0560">Oxidoreductase</keyword>
<keyword evidence="3" id="KW-0274">FAD</keyword>
<keyword evidence="2" id="KW-0285">Flavoprotein</keyword>
<dbReference type="STRING" id="650164.K5W4V0"/>
<dbReference type="GO" id="GO:0071949">
    <property type="term" value="F:FAD binding"/>
    <property type="evidence" value="ECO:0007669"/>
    <property type="project" value="InterPro"/>
</dbReference>
<evidence type="ECO:0000313" key="7">
    <source>
        <dbReference type="EMBL" id="EKM53969.1"/>
    </source>
</evidence>
<protein>
    <recommendedName>
        <fullName evidence="6">FAD-binding domain-containing protein</fullName>
    </recommendedName>
</protein>
<evidence type="ECO:0000256" key="4">
    <source>
        <dbReference type="ARBA" id="ARBA00023002"/>
    </source>
</evidence>
<dbReference type="GO" id="GO:0004497">
    <property type="term" value="F:monooxygenase activity"/>
    <property type="evidence" value="ECO:0007669"/>
    <property type="project" value="UniProtKB-KW"/>
</dbReference>
<evidence type="ECO:0000256" key="3">
    <source>
        <dbReference type="ARBA" id="ARBA00022827"/>
    </source>
</evidence>
<dbReference type="PRINTS" id="PR00420">
    <property type="entry name" value="RNGMNOXGNASE"/>
</dbReference>
<sequence length="396" mass="43617">MAPTKVIIVGAGIAGPLLAVFLKQKGYDPVLYERTESVSNAGLSLCLQANGLRVIGKSPGLIGRLHGWSIDNMLFYSDLSEDSGVIAENDVPKRLRSKFGPTFFGIRRPVVLQALIDHAEYSGVLTKWGHKLVSLEQGENSVKVRFANGAEDTASFVVGCDGLHSNTRVCLFGESPANFTGLTQWGGISPIPDQLRHRSAFMNIFGNGIHMIAYQVSDNTISWAVNMREPEAKEEWKSIDPAVAEDFKKNSPFSEWPFGAGELVRNSLKIVRYGIYDRPELKTWFQGRVVLVGDAAHPTNPHLGQGANQSYEDLGLLIDLLEKHNPSAASPSTDTLKTIFAEFERARLSLTAHLVKKARIQGEMRVVTGAEECIKRNDFYRDMCADPAKLKARFGV</sequence>
<dbReference type="PANTHER" id="PTHR13789:SF309">
    <property type="entry name" value="PUTATIVE (AFU_ORTHOLOGUE AFUA_6G14510)-RELATED"/>
    <property type="match status" value="1"/>
</dbReference>
<dbReference type="EMBL" id="JH930473">
    <property type="protein sequence ID" value="EKM53969.1"/>
    <property type="molecule type" value="Genomic_DNA"/>
</dbReference>
<keyword evidence="5" id="KW-0503">Monooxygenase</keyword>
<dbReference type="InterPro" id="IPR050493">
    <property type="entry name" value="FAD-dep_Monooxygenase_BioMet"/>
</dbReference>
<dbReference type="Pfam" id="PF01494">
    <property type="entry name" value="FAD_binding_3"/>
    <property type="match status" value="1"/>
</dbReference>
<dbReference type="GeneID" id="18908665"/>
<dbReference type="AlphaFoldDB" id="K5W4V0"/>